<keyword evidence="2 3" id="KW-0238">DNA-binding</keyword>
<accession>A0AAV6YC64</accession>
<dbReference type="SUPFAM" id="SSF46689">
    <property type="entry name" value="Homeodomain-like"/>
    <property type="match status" value="1"/>
</dbReference>
<protein>
    <recommendedName>
        <fullName evidence="5">Homeobox domain-containing protein</fullName>
    </recommendedName>
</protein>
<dbReference type="PANTHER" id="PTHR47713:SF2">
    <property type="entry name" value="HOMEODOMAIN-LIKE SUPERFAMILY PROTEIN"/>
    <property type="match status" value="1"/>
</dbReference>
<dbReference type="SMART" id="SM00389">
    <property type="entry name" value="HOX"/>
    <property type="match status" value="1"/>
</dbReference>
<keyword evidence="7" id="KW-1185">Reference proteome</keyword>
<feature type="region of interest" description="Disordered" evidence="4">
    <location>
        <begin position="79"/>
        <end position="202"/>
    </location>
</feature>
<feature type="region of interest" description="Disordered" evidence="4">
    <location>
        <begin position="498"/>
        <end position="517"/>
    </location>
</feature>
<sequence length="517" mass="58092">MDEESCEPHSEDDKALLEKNNKRTVKTRAQVQALEKFYDEHKYPTESLKIQLAESIGLTEKQVSGWFCHRRLKDKRLMNGENHGIGRPDRSSGVIQDRGSGHRQDSCGSTKLGDDKNLDTREVESGRVAHQDCSATELAYDRGGRHSGNRNRTDDGSSGSSSSLRNTPNSNNPNGPPFDLPSSRYLGPKAPMDVKGVKTRSGPSGYLKVKVQVENAAITAVKRQLGKHYREDGPPLGIEFDPVPPGAFESSMQEPVDETYYIGEAVLAASPDISKIHQRPNFDKGCEYNSSMGPHSSNMHATNFNTTQMSDIPNSFIHQKVRKNTSLSNNGAYYPWTNSVEGSARELSGSESREEYGMRNRHGVEVLRMDSISKDRHLQPYGEKVRGERDNRFHKYNDVSTKISRGENIENEYFNLSTKNYEYHNSLDKVLHREAKKDGRAYAERRMVTENRVRFPSKNDTAAPKRTRDEFPQQRHLKRLSVTDNQPGACRVIRCAGQMPSSFTEDGQSAETSSSVD</sequence>
<feature type="compositionally biased region" description="Basic and acidic residues" evidence="4">
    <location>
        <begin position="112"/>
        <end position="130"/>
    </location>
</feature>
<evidence type="ECO:0000256" key="4">
    <source>
        <dbReference type="SAM" id="MobiDB-lite"/>
    </source>
</evidence>
<feature type="domain" description="Homeobox" evidence="5">
    <location>
        <begin position="17"/>
        <end position="77"/>
    </location>
</feature>
<comment type="caution">
    <text evidence="6">The sequence shown here is derived from an EMBL/GenBank/DDBJ whole genome shotgun (WGS) entry which is preliminary data.</text>
</comment>
<dbReference type="InterPro" id="IPR009057">
    <property type="entry name" value="Homeodomain-like_sf"/>
</dbReference>
<keyword evidence="2 3" id="KW-0539">Nucleus</keyword>
<evidence type="ECO:0000256" key="2">
    <source>
        <dbReference type="PROSITE-ProRule" id="PRU00108"/>
    </source>
</evidence>
<comment type="subcellular location">
    <subcellularLocation>
        <location evidence="1 2 3">Nucleus</location>
    </subcellularLocation>
</comment>
<gene>
    <name evidence="6" type="ORF">BUALT_Bualt02G0178600</name>
</gene>
<dbReference type="GO" id="GO:0005634">
    <property type="term" value="C:nucleus"/>
    <property type="evidence" value="ECO:0007669"/>
    <property type="project" value="UniProtKB-SubCell"/>
</dbReference>
<evidence type="ECO:0000256" key="3">
    <source>
        <dbReference type="RuleBase" id="RU000682"/>
    </source>
</evidence>
<dbReference type="InterPro" id="IPR001356">
    <property type="entry name" value="HD"/>
</dbReference>
<dbReference type="Gene3D" id="1.10.10.60">
    <property type="entry name" value="Homeodomain-like"/>
    <property type="match status" value="1"/>
</dbReference>
<keyword evidence="2 3" id="KW-0371">Homeobox</keyword>
<feature type="compositionally biased region" description="Basic and acidic residues" evidence="4">
    <location>
        <begin position="1"/>
        <end position="21"/>
    </location>
</feature>
<dbReference type="GO" id="GO:0003677">
    <property type="term" value="F:DNA binding"/>
    <property type="evidence" value="ECO:0007669"/>
    <property type="project" value="UniProtKB-UniRule"/>
</dbReference>
<name>A0AAV6YC64_9LAMI</name>
<proteinExistence type="predicted"/>
<evidence type="ECO:0000313" key="7">
    <source>
        <dbReference type="Proteomes" id="UP000826271"/>
    </source>
</evidence>
<dbReference type="PANTHER" id="PTHR47713">
    <property type="entry name" value="HOMEODOMAIN-LIKE SUPERFAMILY PROTEIN"/>
    <property type="match status" value="1"/>
</dbReference>
<dbReference type="EMBL" id="WHWC01000002">
    <property type="protein sequence ID" value="KAG8388950.1"/>
    <property type="molecule type" value="Genomic_DNA"/>
</dbReference>
<feature type="region of interest" description="Disordered" evidence="4">
    <location>
        <begin position="1"/>
        <end position="23"/>
    </location>
</feature>
<dbReference type="Proteomes" id="UP000826271">
    <property type="component" value="Unassembled WGS sequence"/>
</dbReference>
<organism evidence="6 7">
    <name type="scientific">Buddleja alternifolia</name>
    <dbReference type="NCBI Taxonomy" id="168488"/>
    <lineage>
        <taxon>Eukaryota</taxon>
        <taxon>Viridiplantae</taxon>
        <taxon>Streptophyta</taxon>
        <taxon>Embryophyta</taxon>
        <taxon>Tracheophyta</taxon>
        <taxon>Spermatophyta</taxon>
        <taxon>Magnoliopsida</taxon>
        <taxon>eudicotyledons</taxon>
        <taxon>Gunneridae</taxon>
        <taxon>Pentapetalae</taxon>
        <taxon>asterids</taxon>
        <taxon>lamiids</taxon>
        <taxon>Lamiales</taxon>
        <taxon>Scrophulariaceae</taxon>
        <taxon>Buddlejeae</taxon>
        <taxon>Buddleja</taxon>
    </lineage>
</organism>
<dbReference type="Pfam" id="PF00046">
    <property type="entry name" value="Homeodomain"/>
    <property type="match status" value="1"/>
</dbReference>
<dbReference type="PROSITE" id="PS50071">
    <property type="entry name" value="HOMEOBOX_2"/>
    <property type="match status" value="1"/>
</dbReference>
<feature type="DNA-binding region" description="Homeobox" evidence="2">
    <location>
        <begin position="19"/>
        <end position="78"/>
    </location>
</feature>
<feature type="compositionally biased region" description="Polar residues" evidence="4">
    <location>
        <begin position="499"/>
        <end position="517"/>
    </location>
</feature>
<evidence type="ECO:0000256" key="1">
    <source>
        <dbReference type="ARBA" id="ARBA00004123"/>
    </source>
</evidence>
<evidence type="ECO:0000313" key="6">
    <source>
        <dbReference type="EMBL" id="KAG8388950.1"/>
    </source>
</evidence>
<dbReference type="CDD" id="cd00086">
    <property type="entry name" value="homeodomain"/>
    <property type="match status" value="1"/>
</dbReference>
<feature type="compositionally biased region" description="Low complexity" evidence="4">
    <location>
        <begin position="156"/>
        <end position="173"/>
    </location>
</feature>
<dbReference type="AlphaFoldDB" id="A0AAV6YC64"/>
<evidence type="ECO:0000259" key="5">
    <source>
        <dbReference type="PROSITE" id="PS50071"/>
    </source>
</evidence>
<reference evidence="6" key="1">
    <citation type="submission" date="2019-10" db="EMBL/GenBank/DDBJ databases">
        <authorList>
            <person name="Zhang R."/>
            <person name="Pan Y."/>
            <person name="Wang J."/>
            <person name="Ma R."/>
            <person name="Yu S."/>
        </authorList>
    </citation>
    <scope>NUCLEOTIDE SEQUENCE</scope>
    <source>
        <strain evidence="6">LA-IB0</strain>
        <tissue evidence="6">Leaf</tissue>
    </source>
</reference>